<gene>
    <name evidence="1" type="ORF">KM842_11325</name>
</gene>
<proteinExistence type="predicted"/>
<name>A0ACD1E1Y8_9MICO</name>
<dbReference type="Proteomes" id="UP000681794">
    <property type="component" value="Chromosome"/>
</dbReference>
<sequence>MTTSATTAPEVVELTVPRTMDDDPDAVRAFAEWLAVSDTAEIAVHGLDELRWTPAEYLPTCHEPGAPSRLFVVRDADGTTVAAGSYDTKQEPGTTNCWLSVAVRPDHQRRGIGTLLADHLEAVARADGRTQWKTYAVSRQVGVGGGPGFLAAPTGAGVVPEDEAAVRFLSGRGWRFGQVNRISRLALPADPDSLRALHDRAAAAAGDAYRVHSWTGPTADRWLADLALLETRMSTDAPEGDMAEPEDVWTAERMREHETELAAAPRHMLTVAVEHVPSGTLAGFTQLAVPHDASRPAMQWSTLVLREHRGHRLGWLLKVVGIETLQREFPGRPSIVTFNAEENRPMLDVNEAVGFVGVGSEGIWEHRTYTATDTDAATDTGR</sequence>
<keyword evidence="2" id="KW-1185">Reference proteome</keyword>
<accession>A0ACD1E1Y8</accession>
<dbReference type="EMBL" id="CP076544">
    <property type="protein sequence ID" value="QWS32850.1"/>
    <property type="molecule type" value="Genomic_DNA"/>
</dbReference>
<evidence type="ECO:0000313" key="1">
    <source>
        <dbReference type="EMBL" id="QWS32850.1"/>
    </source>
</evidence>
<reference evidence="1" key="1">
    <citation type="submission" date="2021-06" db="EMBL/GenBank/DDBJ databases">
        <authorList>
            <person name="Ellington A.J."/>
            <person name="Bryan N.C."/>
            <person name="Christner B.C."/>
            <person name="Reisch C.R."/>
        </authorList>
    </citation>
    <scope>NUCLEOTIDE SEQUENCE</scope>
    <source>
        <strain evidence="1">L6-1</strain>
    </source>
</reference>
<evidence type="ECO:0000313" key="2">
    <source>
        <dbReference type="Proteomes" id="UP000681794"/>
    </source>
</evidence>
<organism evidence="1 2">
    <name type="scientific">Curtobacterium aetherium</name>
    <dbReference type="NCBI Taxonomy" id="2841594"/>
    <lineage>
        <taxon>Bacteria</taxon>
        <taxon>Bacillati</taxon>
        <taxon>Actinomycetota</taxon>
        <taxon>Actinomycetes</taxon>
        <taxon>Micrococcales</taxon>
        <taxon>Microbacteriaceae</taxon>
        <taxon>Curtobacterium</taxon>
    </lineage>
</organism>
<protein>
    <submittedName>
        <fullName evidence="1">GNAT family N-acetyltransferase</fullName>
    </submittedName>
</protein>